<feature type="domain" description="ACT" evidence="9">
    <location>
        <begin position="5"/>
        <end position="80"/>
    </location>
</feature>
<evidence type="ECO:0000256" key="7">
    <source>
        <dbReference type="ARBA" id="ARBA00048670"/>
    </source>
</evidence>
<dbReference type="GO" id="GO:1990610">
    <property type="term" value="F:acetolactate synthase regulator activity"/>
    <property type="evidence" value="ECO:0007669"/>
    <property type="project" value="UniProtKB-UniRule"/>
</dbReference>
<dbReference type="PANTHER" id="PTHR30239">
    <property type="entry name" value="ACETOLACTATE SYNTHASE SMALL SUBUNIT"/>
    <property type="match status" value="1"/>
</dbReference>
<dbReference type="InterPro" id="IPR039557">
    <property type="entry name" value="AHAS_ACT"/>
</dbReference>
<dbReference type="UniPathway" id="UPA00049">
    <property type="reaction ID" value="UER00059"/>
</dbReference>
<keyword evidence="6 8" id="KW-0100">Branched-chain amino acid biosynthesis</keyword>
<comment type="pathway">
    <text evidence="1 8">Amino-acid biosynthesis; L-isoleucine biosynthesis; L-isoleucine from 2-oxobutanoate: step 1/4.</text>
</comment>
<evidence type="ECO:0000313" key="10">
    <source>
        <dbReference type="EMBL" id="EEQ48321.1"/>
    </source>
</evidence>
<dbReference type="EC" id="2.2.1.6" evidence="8"/>
<dbReference type="EMBL" id="ACLA01000020">
    <property type="protein sequence ID" value="EEQ48321.1"/>
    <property type="molecule type" value="Genomic_DNA"/>
</dbReference>
<evidence type="ECO:0000256" key="4">
    <source>
        <dbReference type="ARBA" id="ARBA00011744"/>
    </source>
</evidence>
<dbReference type="Gene3D" id="3.30.70.260">
    <property type="match status" value="1"/>
</dbReference>
<evidence type="ECO:0000256" key="1">
    <source>
        <dbReference type="ARBA" id="ARBA00004974"/>
    </source>
</evidence>
<accession>C4V457</accession>
<dbReference type="InterPro" id="IPR027271">
    <property type="entry name" value="Acetolactate_synth/TF_NikR_C"/>
</dbReference>
<protein>
    <recommendedName>
        <fullName evidence="8">Acetolactate synthase small subunit</fullName>
        <shortName evidence="8">AHAS</shortName>
        <shortName evidence="8">ALS</shortName>
        <ecNumber evidence="8">2.2.1.6</ecNumber>
    </recommendedName>
    <alternativeName>
        <fullName evidence="8">Acetohydroxy-acid synthase small subunit</fullName>
    </alternativeName>
</protein>
<dbReference type="SUPFAM" id="SSF55021">
    <property type="entry name" value="ACT-like"/>
    <property type="match status" value="2"/>
</dbReference>
<comment type="similarity">
    <text evidence="3 8">Belongs to the acetolactate synthase small subunit family.</text>
</comment>
<comment type="caution">
    <text evidence="10">The sequence shown here is derived from an EMBL/GenBank/DDBJ whole genome shotgun (WGS) entry which is preliminary data.</text>
</comment>
<keyword evidence="5 8" id="KW-0028">Amino-acid biosynthesis</keyword>
<dbReference type="InterPro" id="IPR045865">
    <property type="entry name" value="ACT-like_dom_sf"/>
</dbReference>
<dbReference type="eggNOG" id="COG0440">
    <property type="taxonomic scope" value="Bacteria"/>
</dbReference>
<gene>
    <name evidence="10" type="primary">ilvN</name>
    <name evidence="10" type="ORF">HMPREF0908_1301</name>
</gene>
<dbReference type="NCBIfam" id="NF008864">
    <property type="entry name" value="PRK11895.1"/>
    <property type="match status" value="1"/>
</dbReference>
<evidence type="ECO:0000256" key="8">
    <source>
        <dbReference type="RuleBase" id="RU368092"/>
    </source>
</evidence>
<dbReference type="UniPathway" id="UPA00047">
    <property type="reaction ID" value="UER00055"/>
</dbReference>
<evidence type="ECO:0000313" key="11">
    <source>
        <dbReference type="Proteomes" id="UP000005309"/>
    </source>
</evidence>
<dbReference type="FunFam" id="3.30.70.1150:FF:000001">
    <property type="entry name" value="Acetolactate synthase small subunit"/>
    <property type="match status" value="1"/>
</dbReference>
<dbReference type="Pfam" id="PF10369">
    <property type="entry name" value="ALS_ss_C"/>
    <property type="match status" value="1"/>
</dbReference>
<dbReference type="GO" id="GO:0005829">
    <property type="term" value="C:cytosol"/>
    <property type="evidence" value="ECO:0007669"/>
    <property type="project" value="TreeGrafter"/>
</dbReference>
<comment type="catalytic activity">
    <reaction evidence="7 8">
        <text>2 pyruvate + H(+) = (2S)-2-acetolactate + CO2</text>
        <dbReference type="Rhea" id="RHEA:25249"/>
        <dbReference type="ChEBI" id="CHEBI:15361"/>
        <dbReference type="ChEBI" id="CHEBI:15378"/>
        <dbReference type="ChEBI" id="CHEBI:16526"/>
        <dbReference type="ChEBI" id="CHEBI:58476"/>
        <dbReference type="EC" id="2.2.1.6"/>
    </reaction>
</comment>
<evidence type="ECO:0000256" key="5">
    <source>
        <dbReference type="ARBA" id="ARBA00022605"/>
    </source>
</evidence>
<dbReference type="InterPro" id="IPR004789">
    <property type="entry name" value="Acetalactate_synth_ssu"/>
</dbReference>
<dbReference type="HOGENOM" id="CLU_055003_1_3_9"/>
<dbReference type="STRING" id="638302.HMPREF0908_1301"/>
<name>C4V457_9FIRM</name>
<dbReference type="InterPro" id="IPR002912">
    <property type="entry name" value="ACT_dom"/>
</dbReference>
<evidence type="ECO:0000256" key="3">
    <source>
        <dbReference type="ARBA" id="ARBA00006341"/>
    </source>
</evidence>
<comment type="function">
    <text evidence="8">Catalyzes the conversion of 2 pyruvate molecules into acetolactate in the first common step of the biosynthetic pathway of the branched-amino acids such as leucine, isoleucine, and valine.</text>
</comment>
<dbReference type="Gene3D" id="3.30.70.1150">
    <property type="entry name" value="ACT-like. Chain A, domain 2"/>
    <property type="match status" value="1"/>
</dbReference>
<keyword evidence="11" id="KW-1185">Reference proteome</keyword>
<sequence>MDKYLLAVLVDNKPGVLTHIAGLISRRAFNIESISAGYTEETSVTRINIVVSVASENELRQVVTQLSKLIDVVKIVNLTQFESITRELVLIKVHATKENRAEIIDVVNIFRARIVDVGAENVVVELTGDAKKIDALSELLSDYGIIEIARTGAIALSRGPVPVKKMQGTYGPVQPLS</sequence>
<organism evidence="10 11">
    <name type="scientific">Selenomonas flueggei ATCC 43531</name>
    <dbReference type="NCBI Taxonomy" id="638302"/>
    <lineage>
        <taxon>Bacteria</taxon>
        <taxon>Bacillati</taxon>
        <taxon>Bacillota</taxon>
        <taxon>Negativicutes</taxon>
        <taxon>Selenomonadales</taxon>
        <taxon>Selenomonadaceae</taxon>
        <taxon>Selenomonas</taxon>
    </lineage>
</organism>
<dbReference type="Proteomes" id="UP000005309">
    <property type="component" value="Unassembled WGS sequence"/>
</dbReference>
<dbReference type="GO" id="GO:0009097">
    <property type="term" value="P:isoleucine biosynthetic process"/>
    <property type="evidence" value="ECO:0007669"/>
    <property type="project" value="UniProtKB-UniRule"/>
</dbReference>
<dbReference type="PANTHER" id="PTHR30239:SF0">
    <property type="entry name" value="ACETOLACTATE SYNTHASE SMALL SUBUNIT 1, CHLOROPLASTIC"/>
    <property type="match status" value="1"/>
</dbReference>
<proteinExistence type="inferred from homology"/>
<dbReference type="OrthoDB" id="9787365at2"/>
<dbReference type="InterPro" id="IPR019455">
    <property type="entry name" value="Acetolactate_synth_ssu_C"/>
</dbReference>
<comment type="pathway">
    <text evidence="2 8">Amino-acid biosynthesis; L-valine biosynthesis; L-valine from pyruvate: step 1/4.</text>
</comment>
<reference evidence="10 11" key="1">
    <citation type="submission" date="2009-04" db="EMBL/GenBank/DDBJ databases">
        <authorList>
            <person name="Qin X."/>
            <person name="Bachman B."/>
            <person name="Battles P."/>
            <person name="Bell A."/>
            <person name="Bess C."/>
            <person name="Bickham C."/>
            <person name="Chaboub L."/>
            <person name="Chen D."/>
            <person name="Coyle M."/>
            <person name="Deiros D.R."/>
            <person name="Dinh H."/>
            <person name="Forbes L."/>
            <person name="Fowler G."/>
            <person name="Francisco L."/>
            <person name="Fu Q."/>
            <person name="Gubbala S."/>
            <person name="Hale W."/>
            <person name="Han Y."/>
            <person name="Hemphill L."/>
            <person name="Highlander S.K."/>
            <person name="Hirani K."/>
            <person name="Hogues M."/>
            <person name="Jackson L."/>
            <person name="Jakkamsetti A."/>
            <person name="Javaid M."/>
            <person name="Jiang H."/>
            <person name="Korchina V."/>
            <person name="Kovar C."/>
            <person name="Lara F."/>
            <person name="Lee S."/>
            <person name="Mata R."/>
            <person name="Mathew T."/>
            <person name="Moen C."/>
            <person name="Morales K."/>
            <person name="Munidasa M."/>
            <person name="Nazareth L."/>
            <person name="Ngo R."/>
            <person name="Nguyen L."/>
            <person name="Okwuonu G."/>
            <person name="Ongeri F."/>
            <person name="Patil S."/>
            <person name="Petrosino J."/>
            <person name="Pham C."/>
            <person name="Pham P."/>
            <person name="Pu L.-L."/>
            <person name="Puazo M."/>
            <person name="Raj R."/>
            <person name="Reid J."/>
            <person name="Rouhana J."/>
            <person name="Saada N."/>
            <person name="Shang Y."/>
            <person name="Simmons D."/>
            <person name="Thornton R."/>
            <person name="Warren J."/>
            <person name="Weissenberger G."/>
            <person name="Zhang J."/>
            <person name="Zhang L."/>
            <person name="Zhou C."/>
            <person name="Zhu D."/>
            <person name="Muzny D."/>
            <person name="Worley K."/>
            <person name="Gibbs R."/>
        </authorList>
    </citation>
    <scope>NUCLEOTIDE SEQUENCE [LARGE SCALE GENOMIC DNA]</scope>
    <source>
        <strain evidence="10 11">ATCC 43531</strain>
    </source>
</reference>
<dbReference type="InterPro" id="IPR054480">
    <property type="entry name" value="AHAS_small-like_ACT"/>
</dbReference>
<dbReference type="GO" id="GO:0009099">
    <property type="term" value="P:L-valine biosynthetic process"/>
    <property type="evidence" value="ECO:0007669"/>
    <property type="project" value="UniProtKB-UniRule"/>
</dbReference>
<dbReference type="AlphaFoldDB" id="C4V457"/>
<dbReference type="CDD" id="cd04878">
    <property type="entry name" value="ACT_AHAS"/>
    <property type="match status" value="1"/>
</dbReference>
<keyword evidence="8 10" id="KW-0808">Transferase</keyword>
<comment type="subunit">
    <text evidence="4 8">Dimer of large and small chains.</text>
</comment>
<dbReference type="Pfam" id="PF22629">
    <property type="entry name" value="ACT_AHAS_ss"/>
    <property type="match status" value="1"/>
</dbReference>
<dbReference type="RefSeq" id="WP_006690035.1">
    <property type="nucleotide sequence ID" value="NZ_GG694006.1"/>
</dbReference>
<evidence type="ECO:0000256" key="6">
    <source>
        <dbReference type="ARBA" id="ARBA00023304"/>
    </source>
</evidence>
<evidence type="ECO:0000259" key="9">
    <source>
        <dbReference type="PROSITE" id="PS51671"/>
    </source>
</evidence>
<dbReference type="GO" id="GO:0003984">
    <property type="term" value="F:acetolactate synthase activity"/>
    <property type="evidence" value="ECO:0007669"/>
    <property type="project" value="UniProtKB-UniRule"/>
</dbReference>
<dbReference type="PROSITE" id="PS51671">
    <property type="entry name" value="ACT"/>
    <property type="match status" value="1"/>
</dbReference>
<dbReference type="NCBIfam" id="TIGR00119">
    <property type="entry name" value="acolac_sm"/>
    <property type="match status" value="1"/>
</dbReference>
<evidence type="ECO:0000256" key="2">
    <source>
        <dbReference type="ARBA" id="ARBA00005025"/>
    </source>
</evidence>